<evidence type="ECO:0000313" key="1">
    <source>
        <dbReference type="EMBL" id="OOQ84747.1"/>
    </source>
</evidence>
<sequence>MRAPRNIVRSMHLPPVPDISSDPIKGRSEPRQFWSIWIQEQGNEAKEGGLSTGSVSWPLDTRAGREIRIHLVSGANVKGKMVYHICQSLPAILRGEIAPIELIIANRLLDQYKQQDHPQALSQAAPLLRRFVRRNLRTHILERGASAIAATLTIVQAVDTAGSGGPLAASDHITKNLWNAESQASTVQGLAAWSDIVAFDTLDIKIRPTGVFHPRMTILSSSSGICCQPPLLRTTWFMATSRSSDENHAR</sequence>
<dbReference type="Proteomes" id="UP000190744">
    <property type="component" value="Unassembled WGS sequence"/>
</dbReference>
<protein>
    <submittedName>
        <fullName evidence="1">Uncharacterized protein</fullName>
    </submittedName>
</protein>
<dbReference type="AlphaFoldDB" id="A0A1S9RGW9"/>
<evidence type="ECO:0000313" key="2">
    <source>
        <dbReference type="Proteomes" id="UP000190744"/>
    </source>
</evidence>
<proteinExistence type="predicted"/>
<reference evidence="2" key="1">
    <citation type="submission" date="2015-09" db="EMBL/GenBank/DDBJ databases">
        <authorList>
            <person name="Fill T.P."/>
            <person name="Baretta J.F."/>
            <person name="de Almeida L.G."/>
            <person name="Rocha M."/>
            <person name="de Souza D.H."/>
            <person name="Malavazi I."/>
            <person name="Cerdeira L.T."/>
            <person name="Hong H."/>
            <person name="Samborskyy M."/>
            <person name="de Vasconcelos A.T."/>
            <person name="Leadlay P."/>
            <person name="Rodrigues-Filho E."/>
        </authorList>
    </citation>
    <scope>NUCLEOTIDE SEQUENCE [LARGE SCALE GENOMIC DNA]</scope>
    <source>
        <strain evidence="2">LaBioMMi 136</strain>
    </source>
</reference>
<accession>A0A1S9RGW9</accession>
<comment type="caution">
    <text evidence="1">The sequence shown here is derived from an EMBL/GenBank/DDBJ whole genome shotgun (WGS) entry which is preliminary data.</text>
</comment>
<gene>
    <name evidence="1" type="ORF">PEBR_29255</name>
</gene>
<name>A0A1S9RGW9_PENBI</name>
<organism evidence="1 2">
    <name type="scientific">Penicillium brasilianum</name>
    <dbReference type="NCBI Taxonomy" id="104259"/>
    <lineage>
        <taxon>Eukaryota</taxon>
        <taxon>Fungi</taxon>
        <taxon>Dikarya</taxon>
        <taxon>Ascomycota</taxon>
        <taxon>Pezizomycotina</taxon>
        <taxon>Eurotiomycetes</taxon>
        <taxon>Eurotiomycetidae</taxon>
        <taxon>Eurotiales</taxon>
        <taxon>Aspergillaceae</taxon>
        <taxon>Penicillium</taxon>
    </lineage>
</organism>
<dbReference type="EMBL" id="LJBN01000176">
    <property type="protein sequence ID" value="OOQ84747.1"/>
    <property type="molecule type" value="Genomic_DNA"/>
</dbReference>